<protein>
    <submittedName>
        <fullName evidence="8">ABC transporter ATP-binding protein</fullName>
    </submittedName>
</protein>
<evidence type="ECO:0000256" key="6">
    <source>
        <dbReference type="ARBA" id="ARBA00023136"/>
    </source>
</evidence>
<dbReference type="InterPro" id="IPR005890">
    <property type="entry name" value="NO3_transporter_ATP-bd-like"/>
</dbReference>
<dbReference type="RefSeq" id="WP_264139009.1">
    <property type="nucleotide sequence ID" value="NZ_JAOYOD010000001.1"/>
</dbReference>
<keyword evidence="4" id="KW-0547">Nucleotide-binding</keyword>
<evidence type="ECO:0000256" key="5">
    <source>
        <dbReference type="ARBA" id="ARBA00022840"/>
    </source>
</evidence>
<evidence type="ECO:0000256" key="3">
    <source>
        <dbReference type="ARBA" id="ARBA00022475"/>
    </source>
</evidence>
<keyword evidence="3" id="KW-1003">Cell membrane</keyword>
<dbReference type="InterPro" id="IPR027417">
    <property type="entry name" value="P-loop_NTPase"/>
</dbReference>
<dbReference type="GO" id="GO:0005524">
    <property type="term" value="F:ATP binding"/>
    <property type="evidence" value="ECO:0007669"/>
    <property type="project" value="UniProtKB-KW"/>
</dbReference>
<feature type="domain" description="ABC transporter" evidence="7">
    <location>
        <begin position="4"/>
        <end position="237"/>
    </location>
</feature>
<reference evidence="8 9" key="1">
    <citation type="submission" date="2022-10" db="EMBL/GenBank/DDBJ databases">
        <title>Comparative genomics and taxonomic characterization of three novel marine species of genus Reichenbachiella exhibiting antioxidant and polysaccharide degradation activities.</title>
        <authorList>
            <person name="Muhammad N."/>
            <person name="Lee Y.-J."/>
            <person name="Ko J."/>
            <person name="Kim S.-G."/>
        </authorList>
    </citation>
    <scope>NUCLEOTIDE SEQUENCE [LARGE SCALE GENOMIC DNA]</scope>
    <source>
        <strain evidence="8 9">ABR2-5</strain>
    </source>
</reference>
<dbReference type="EMBL" id="JAOYOD010000001">
    <property type="protein sequence ID" value="MCV9388176.1"/>
    <property type="molecule type" value="Genomic_DNA"/>
</dbReference>
<dbReference type="Gene3D" id="3.40.50.300">
    <property type="entry name" value="P-loop containing nucleotide triphosphate hydrolases"/>
    <property type="match status" value="1"/>
</dbReference>
<dbReference type="SUPFAM" id="SSF52540">
    <property type="entry name" value="P-loop containing nucleoside triphosphate hydrolases"/>
    <property type="match status" value="1"/>
</dbReference>
<proteinExistence type="predicted"/>
<dbReference type="InterPro" id="IPR003439">
    <property type="entry name" value="ABC_transporter-like_ATP-bd"/>
</dbReference>
<name>A0ABT3CWU1_9BACT</name>
<dbReference type="PROSITE" id="PS00211">
    <property type="entry name" value="ABC_TRANSPORTER_1"/>
    <property type="match status" value="1"/>
</dbReference>
<evidence type="ECO:0000256" key="1">
    <source>
        <dbReference type="ARBA" id="ARBA00004202"/>
    </source>
</evidence>
<dbReference type="PROSITE" id="PS50893">
    <property type="entry name" value="ABC_TRANSPORTER_2"/>
    <property type="match status" value="1"/>
</dbReference>
<dbReference type="NCBIfam" id="TIGR01184">
    <property type="entry name" value="ntrCD"/>
    <property type="match status" value="1"/>
</dbReference>
<organism evidence="8 9">
    <name type="scientific">Reichenbachiella ulvae</name>
    <dbReference type="NCBI Taxonomy" id="2980104"/>
    <lineage>
        <taxon>Bacteria</taxon>
        <taxon>Pseudomonadati</taxon>
        <taxon>Bacteroidota</taxon>
        <taxon>Cytophagia</taxon>
        <taxon>Cytophagales</taxon>
        <taxon>Reichenbachiellaceae</taxon>
        <taxon>Reichenbachiella</taxon>
    </lineage>
</organism>
<gene>
    <name evidence="8" type="ORF">N7U62_15955</name>
</gene>
<dbReference type="InterPro" id="IPR017871">
    <property type="entry name" value="ABC_transporter-like_CS"/>
</dbReference>
<keyword evidence="2" id="KW-0813">Transport</keyword>
<comment type="caution">
    <text evidence="8">The sequence shown here is derived from an EMBL/GenBank/DDBJ whole genome shotgun (WGS) entry which is preliminary data.</text>
</comment>
<sequence length="294" mass="32974">MAFLELNNVSKSYGTGKEKVPVLKDINLHVEEGEFVAIVGFTGSGKTTLINLINGLHFPDGGEVLLNGKPIKGPGPDRGVVFQNYSLLPWLSVRDNVKLAIDEVYPKASKQEKKERIERYVEMVHLSHAIDKKPAELSGGMRQRVSVARALAMNPEMLLMDEPLSALDALTRGTLQEEIVNIWSQDQKTCLLITNDVDEGIVMADRIIPLTPGPNATLGPEFKVNFDRPRVITEINKDPEYKKLRNEVIEYLIAVGATRKQETHEDLVLPDLEPIMPGRLQWGKKKPKEKVKYF</sequence>
<dbReference type="Pfam" id="PF00005">
    <property type="entry name" value="ABC_tran"/>
    <property type="match status" value="1"/>
</dbReference>
<keyword evidence="5 8" id="KW-0067">ATP-binding</keyword>
<dbReference type="InterPro" id="IPR050166">
    <property type="entry name" value="ABC_transporter_ATP-bind"/>
</dbReference>
<evidence type="ECO:0000313" key="9">
    <source>
        <dbReference type="Proteomes" id="UP001300692"/>
    </source>
</evidence>
<evidence type="ECO:0000256" key="2">
    <source>
        <dbReference type="ARBA" id="ARBA00022448"/>
    </source>
</evidence>
<dbReference type="PANTHER" id="PTHR42788">
    <property type="entry name" value="TAURINE IMPORT ATP-BINDING PROTEIN-RELATED"/>
    <property type="match status" value="1"/>
</dbReference>
<evidence type="ECO:0000259" key="7">
    <source>
        <dbReference type="PROSITE" id="PS50893"/>
    </source>
</evidence>
<dbReference type="Proteomes" id="UP001300692">
    <property type="component" value="Unassembled WGS sequence"/>
</dbReference>
<dbReference type="CDD" id="cd03293">
    <property type="entry name" value="ABC_NrtD_SsuB_transporters"/>
    <property type="match status" value="1"/>
</dbReference>
<dbReference type="PANTHER" id="PTHR42788:SF13">
    <property type="entry name" value="ALIPHATIC SULFONATES IMPORT ATP-BINDING PROTEIN SSUB"/>
    <property type="match status" value="1"/>
</dbReference>
<keyword evidence="6" id="KW-0472">Membrane</keyword>
<evidence type="ECO:0000256" key="4">
    <source>
        <dbReference type="ARBA" id="ARBA00022741"/>
    </source>
</evidence>
<dbReference type="SMART" id="SM00382">
    <property type="entry name" value="AAA"/>
    <property type="match status" value="1"/>
</dbReference>
<keyword evidence="9" id="KW-1185">Reference proteome</keyword>
<dbReference type="InterPro" id="IPR003593">
    <property type="entry name" value="AAA+_ATPase"/>
</dbReference>
<accession>A0ABT3CWU1</accession>
<evidence type="ECO:0000313" key="8">
    <source>
        <dbReference type="EMBL" id="MCV9388176.1"/>
    </source>
</evidence>
<comment type="subcellular location">
    <subcellularLocation>
        <location evidence="1">Cell membrane</location>
        <topology evidence="1">Peripheral membrane protein</topology>
    </subcellularLocation>
</comment>